<dbReference type="EMBL" id="JBHUOQ010000004">
    <property type="protein sequence ID" value="MFD2831149.1"/>
    <property type="molecule type" value="Genomic_DNA"/>
</dbReference>
<gene>
    <name evidence="2" type="ORF">ACFSX4_11805</name>
</gene>
<reference evidence="3" key="1">
    <citation type="journal article" date="2019" name="Int. J. Syst. Evol. Microbiol.">
        <title>The Global Catalogue of Microorganisms (GCM) 10K type strain sequencing project: providing services to taxonomists for standard genome sequencing and annotation.</title>
        <authorList>
            <consortium name="The Broad Institute Genomics Platform"/>
            <consortium name="The Broad Institute Genome Sequencing Center for Infectious Disease"/>
            <person name="Wu L."/>
            <person name="Ma J."/>
        </authorList>
    </citation>
    <scope>NUCLEOTIDE SEQUENCE [LARGE SCALE GENOMIC DNA]</scope>
    <source>
        <strain evidence="3">KCTC 33575</strain>
    </source>
</reference>
<dbReference type="PANTHER" id="PTHR31126">
    <property type="entry name" value="TYROSINE-PROTEIN PHOSPHATASE"/>
    <property type="match status" value="1"/>
</dbReference>
<evidence type="ECO:0000313" key="3">
    <source>
        <dbReference type="Proteomes" id="UP001597519"/>
    </source>
</evidence>
<dbReference type="RefSeq" id="WP_377775098.1">
    <property type="nucleotide sequence ID" value="NZ_JBHUOQ010000004.1"/>
</dbReference>
<keyword evidence="3" id="KW-1185">Reference proteome</keyword>
<dbReference type="PANTHER" id="PTHR31126:SF1">
    <property type="entry name" value="TYROSINE SPECIFIC PROTEIN PHOSPHATASES DOMAIN-CONTAINING PROTEIN"/>
    <property type="match status" value="1"/>
</dbReference>
<comment type="caution">
    <text evidence="2">The sequence shown here is derived from an EMBL/GenBank/DDBJ whole genome shotgun (WGS) entry which is preliminary data.</text>
</comment>
<evidence type="ECO:0000313" key="2">
    <source>
        <dbReference type="EMBL" id="MFD2831149.1"/>
    </source>
</evidence>
<dbReference type="InterPro" id="IPR026893">
    <property type="entry name" value="Tyr/Ser_Pase_IphP-type"/>
</dbReference>
<dbReference type="SUPFAM" id="SSF52799">
    <property type="entry name" value="(Phosphotyrosine protein) phosphatases II"/>
    <property type="match status" value="1"/>
</dbReference>
<protein>
    <submittedName>
        <fullName evidence="2">Tyrosine-protein phosphatase</fullName>
    </submittedName>
</protein>
<name>A0ABW5X054_9STAP</name>
<dbReference type="InterPro" id="IPR029021">
    <property type="entry name" value="Prot-tyrosine_phosphatase-like"/>
</dbReference>
<dbReference type="Proteomes" id="UP001597519">
    <property type="component" value="Unassembled WGS sequence"/>
</dbReference>
<dbReference type="Pfam" id="PF13350">
    <property type="entry name" value="Y_phosphatase3"/>
    <property type="match status" value="1"/>
</dbReference>
<organism evidence="2 3">
    <name type="scientific">Corticicoccus populi</name>
    <dbReference type="NCBI Taxonomy" id="1812821"/>
    <lineage>
        <taxon>Bacteria</taxon>
        <taxon>Bacillati</taxon>
        <taxon>Bacillota</taxon>
        <taxon>Bacilli</taxon>
        <taxon>Bacillales</taxon>
        <taxon>Staphylococcaceae</taxon>
        <taxon>Corticicoccus</taxon>
    </lineage>
</organism>
<sequence length="343" mass="39048">MKNRYEVSQTEPGVFLLTRSGTDEVQIYLKKDNGDHTHLLTTDEKEVSLKLETDGKRPYFLIKSEDGEYTTAERTLPVEGMNNFRDMGGYLTDDGKRVKWGMLYRSDHIYNATEKGLEYVNGLGLHTIIDYRSDNEIAKYPNPEVSGDAKTYQLDPSAHTAELSAQFSSSKKDEDLNLVNKVIEQKENNALTDHAAVIIEQYRTFANKEPSKEAFSKMLKLAADPSAPAFLQHCRGGKDRTGFGAMLLLGILGVSKEDLVEDYMLTEENRLERNEYKMAQYRKLTSDQVVLDQLFSFIDTRSEFLEASIDTIVEAYGSIEDYVVRELNVTEEEISSMKKMYLV</sequence>
<proteinExistence type="inferred from homology"/>
<dbReference type="Gene3D" id="3.90.190.10">
    <property type="entry name" value="Protein tyrosine phosphatase superfamily"/>
    <property type="match status" value="1"/>
</dbReference>
<comment type="similarity">
    <text evidence="1">Belongs to the protein-tyrosine phosphatase family.</text>
</comment>
<accession>A0ABW5X054</accession>
<evidence type="ECO:0000256" key="1">
    <source>
        <dbReference type="ARBA" id="ARBA00009580"/>
    </source>
</evidence>